<keyword evidence="2" id="KW-0479">Metal-binding</keyword>
<name>A0A0A0CWM6_9PROT</name>
<accession>A0A0A0CWM6</accession>
<keyword evidence="3" id="KW-0862">Zinc</keyword>
<dbReference type="InterPro" id="IPR002629">
    <property type="entry name" value="Met_Synth_C/arc"/>
</dbReference>
<protein>
    <recommendedName>
        <fullName evidence="4">Cobalamin-independent methionine synthase MetE C-terminal/archaeal domain-containing protein</fullName>
    </recommendedName>
</protein>
<dbReference type="InterPro" id="IPR038071">
    <property type="entry name" value="UROD/MetE-like_sf"/>
</dbReference>
<dbReference type="GO" id="GO:0009086">
    <property type="term" value="P:methionine biosynthetic process"/>
    <property type="evidence" value="ECO:0007669"/>
    <property type="project" value="InterPro"/>
</dbReference>
<dbReference type="Pfam" id="PF01717">
    <property type="entry name" value="Meth_synt_2"/>
    <property type="match status" value="1"/>
</dbReference>
<dbReference type="AlphaFoldDB" id="A0A0A0CWM6"/>
<evidence type="ECO:0000256" key="3">
    <source>
        <dbReference type="ARBA" id="ARBA00022833"/>
    </source>
</evidence>
<evidence type="ECO:0000256" key="2">
    <source>
        <dbReference type="ARBA" id="ARBA00022723"/>
    </source>
</evidence>
<organism evidence="5 6">
    <name type="scientific">Inquilinus limosus MP06</name>
    <dbReference type="NCBI Taxonomy" id="1398085"/>
    <lineage>
        <taxon>Bacteria</taxon>
        <taxon>Pseudomonadati</taxon>
        <taxon>Pseudomonadota</taxon>
        <taxon>Alphaproteobacteria</taxon>
        <taxon>Rhodospirillales</taxon>
        <taxon>Rhodospirillaceae</taxon>
        <taxon>Inquilinus</taxon>
    </lineage>
</organism>
<evidence type="ECO:0000313" key="5">
    <source>
        <dbReference type="EMBL" id="KGM30038.1"/>
    </source>
</evidence>
<dbReference type="EMBL" id="JANX01001108">
    <property type="protein sequence ID" value="KGM30038.1"/>
    <property type="molecule type" value="Genomic_DNA"/>
</dbReference>
<reference evidence="5 6" key="1">
    <citation type="submission" date="2014-01" db="EMBL/GenBank/DDBJ databases">
        <title>Genome sequence determination for a cystic fibrosis isolate, Inquilinus limosus.</title>
        <authorList>
            <person name="Pino M."/>
            <person name="Di Conza J."/>
            <person name="Gutkind G."/>
        </authorList>
    </citation>
    <scope>NUCLEOTIDE SEQUENCE [LARGE SCALE GENOMIC DNA]</scope>
    <source>
        <strain evidence="5 6">MP06</strain>
    </source>
</reference>
<gene>
    <name evidence="5" type="ORF">P409_35480</name>
</gene>
<evidence type="ECO:0000313" key="6">
    <source>
        <dbReference type="Proteomes" id="UP000029995"/>
    </source>
</evidence>
<sequence>MNIAFTTWRYPNEIGPGVHDIHSPHVPEVEEIAALLRPARQRLSGRQIRINPGCGLKTRGRAEVRPALANMAAAAGQMPTQPGTG</sequence>
<comment type="cofactor">
    <cofactor evidence="1">
        <name>Zn(2+)</name>
        <dbReference type="ChEBI" id="CHEBI:29105"/>
    </cofactor>
</comment>
<evidence type="ECO:0000259" key="4">
    <source>
        <dbReference type="Pfam" id="PF01717"/>
    </source>
</evidence>
<dbReference type="PANTHER" id="PTHR30519">
    <property type="entry name" value="5-METHYLTETRAHYDROPTEROYLTRIGLUTAMATE--HOMOCYSTEINE METHYLTRANSFERASE"/>
    <property type="match status" value="1"/>
</dbReference>
<evidence type="ECO:0000256" key="1">
    <source>
        <dbReference type="ARBA" id="ARBA00001947"/>
    </source>
</evidence>
<dbReference type="GO" id="GO:0008270">
    <property type="term" value="F:zinc ion binding"/>
    <property type="evidence" value="ECO:0007669"/>
    <property type="project" value="InterPro"/>
</dbReference>
<proteinExistence type="predicted"/>
<comment type="caution">
    <text evidence="5">The sequence shown here is derived from an EMBL/GenBank/DDBJ whole genome shotgun (WGS) entry which is preliminary data.</text>
</comment>
<feature type="domain" description="Cobalamin-independent methionine synthase MetE C-terminal/archaeal" evidence="4">
    <location>
        <begin position="4"/>
        <end position="76"/>
    </location>
</feature>
<dbReference type="Gene3D" id="3.20.20.210">
    <property type="match status" value="1"/>
</dbReference>
<dbReference type="SUPFAM" id="SSF51726">
    <property type="entry name" value="UROD/MetE-like"/>
    <property type="match status" value="1"/>
</dbReference>
<dbReference type="RefSeq" id="WP_034849865.1">
    <property type="nucleotide sequence ID" value="NZ_JANX01001108.1"/>
</dbReference>
<dbReference type="Proteomes" id="UP000029995">
    <property type="component" value="Unassembled WGS sequence"/>
</dbReference>
<dbReference type="GO" id="GO:0003871">
    <property type="term" value="F:5-methyltetrahydropteroyltriglutamate-homocysteine S-methyltransferase activity"/>
    <property type="evidence" value="ECO:0007669"/>
    <property type="project" value="InterPro"/>
</dbReference>